<evidence type="ECO:0000256" key="11">
    <source>
        <dbReference type="ARBA" id="ARBA00023120"/>
    </source>
</evidence>
<keyword evidence="6" id="KW-1040">Host Golgi apparatus</keyword>
<keyword evidence="9 15" id="KW-1177">Microtubular inwards viral transport</keyword>
<reference evidence="17" key="1">
    <citation type="journal article" date="2017" name="Microbiome">
        <title>Virome comparisons in wild-diseased and healthy captive giant pandas.</title>
        <authorList>
            <person name="Zhang W."/>
            <person name="Yang S."/>
            <person name="Shan T."/>
            <person name="Hou R."/>
            <person name="Liu Z."/>
            <person name="Li W."/>
            <person name="Guo L."/>
            <person name="Wang Y."/>
            <person name="Chen P."/>
            <person name="Wang X."/>
            <person name="Feng F."/>
            <person name="Wang H."/>
            <person name="Chen C."/>
            <person name="Shen Q."/>
            <person name="Zhou C."/>
            <person name="Hua X."/>
            <person name="Cui L."/>
            <person name="Deng X."/>
            <person name="Zhang Z."/>
            <person name="Qi D."/>
            <person name="Delwart E."/>
        </authorList>
    </citation>
    <scope>NUCLEOTIDE SEQUENCE</scope>
    <source>
        <strain evidence="17">Gpam001</strain>
    </source>
</reference>
<dbReference type="Pfam" id="PF00513">
    <property type="entry name" value="Late_protein_L2"/>
    <property type="match status" value="1"/>
</dbReference>
<evidence type="ECO:0000256" key="13">
    <source>
        <dbReference type="ARBA" id="ARBA00023157"/>
    </source>
</evidence>
<evidence type="ECO:0000256" key="7">
    <source>
        <dbReference type="ARBA" id="ARBA00022844"/>
    </source>
</evidence>
<keyword evidence="2 15" id="KW-0597">Phosphoprotein</keyword>
<feature type="region of interest" description="Disordered" evidence="16">
    <location>
        <begin position="148"/>
        <end position="203"/>
    </location>
</feature>
<feature type="disulfide bond" evidence="15">
    <location>
        <begin position="31"/>
        <end position="37"/>
    </location>
</feature>
<keyword evidence="3 15" id="KW-0167">Capsid protein</keyword>
<comment type="similarity">
    <text evidence="15">Belongs to the papillomaviridae L2 protein family.</text>
</comment>
<dbReference type="GO" id="GO:0003677">
    <property type="term" value="F:DNA binding"/>
    <property type="evidence" value="ECO:0007669"/>
    <property type="project" value="UniProtKB-UniRule"/>
</dbReference>
<keyword evidence="8 15" id="KW-0426">Late protein</keyword>
<feature type="compositionally biased region" description="Polar residues" evidence="16">
    <location>
        <begin position="178"/>
        <end position="187"/>
    </location>
</feature>
<evidence type="ECO:0000256" key="1">
    <source>
        <dbReference type="ARBA" id="ARBA00022524"/>
    </source>
</evidence>
<dbReference type="OrthoDB" id="8047at10239"/>
<keyword evidence="14 15" id="KW-1160">Virus entry into host cell</keyword>
<evidence type="ECO:0000256" key="9">
    <source>
        <dbReference type="ARBA" id="ARBA00022952"/>
    </source>
</evidence>
<dbReference type="GO" id="GO:0075732">
    <property type="term" value="P:viral penetration into host nucleus"/>
    <property type="evidence" value="ECO:0007669"/>
    <property type="project" value="UniProtKB-KW"/>
</dbReference>
<evidence type="ECO:0000256" key="4">
    <source>
        <dbReference type="ARBA" id="ARBA00022562"/>
    </source>
</evidence>
<keyword evidence="13 15" id="KW-1015">Disulfide bond</keyword>
<comment type="function">
    <text evidence="15">Minor protein of the capsid that localizes along the inner surface of the virion, within the central cavities beneath the L1 pentamers. Plays a role in capsid stabilization through interaction with the major capsid protein L1. Once the virion enters the host cell, L2 escorts the genomic DNA into the nucleus by promoting escape from the endosomal compartments and traffic through the host Golgi network. Mechanistically, the C-terminus of L2 possesses a cell-penetrating peptide that protudes from the host endosome, interacts with host cytoplasmic retromer cargo and thereby mediates the capsid delivery to the host trans-Golgi network. Plays a role through its interaction with host dynein in the intracellular microtubule-dependent transport of viral capsid toward the nucleus. Mediates the viral genome import into the nucleus through binding to host importins. Once within the nucleus, L2 localizes viral genomes to host PML bodies in order to activate early gene expression for establishment of infection. Later on, promotes late gene expression by interacting with the viral E2 protein and by inhibiting its transcriptional activation functions. During virion assembly, encapsidates the genome by direct interaction with the viral DNA.</text>
</comment>
<gene>
    <name evidence="15" type="primary">L2</name>
</gene>
<evidence type="ECO:0000256" key="2">
    <source>
        <dbReference type="ARBA" id="ARBA00022553"/>
    </source>
</evidence>
<feature type="compositionally biased region" description="Polar residues" evidence="16">
    <location>
        <begin position="148"/>
        <end position="169"/>
    </location>
</feature>
<evidence type="ECO:0000256" key="12">
    <source>
        <dbReference type="ARBA" id="ARBA00023125"/>
    </source>
</evidence>
<evidence type="ECO:0000256" key="16">
    <source>
        <dbReference type="SAM" id="MobiDB-lite"/>
    </source>
</evidence>
<dbReference type="EMBL" id="MF327535">
    <property type="protein sequence ID" value="ASH99055.1"/>
    <property type="molecule type" value="Genomic_DNA"/>
</dbReference>
<feature type="compositionally biased region" description="Basic residues" evidence="16">
    <location>
        <begin position="1"/>
        <end position="21"/>
    </location>
</feature>
<dbReference type="GO" id="GO:0019028">
    <property type="term" value="C:viral capsid"/>
    <property type="evidence" value="ECO:0007669"/>
    <property type="project" value="UniProtKB-UniRule"/>
</dbReference>
<sequence length="485" mass="52468">MAKAKSRQKRSASPPRKRPKRASAEQLYKTCKQAGTCPPDVVNKVEQTTVADQILKWGSLGVFFGGLGISSGSGTGGRTGYVPLARGTGGTSVKANLGIPIRPPQIVEDVITITPELPSVIGGDSSVIGDILETPLITEVVAEGSGNTRINVSSTPDSSIITTHSSNHPTKVGRPDIYQQSSSNFSNPAFEGSSGSGESSFSSHTTVIAGSHIQRGEEIPLQTFPQSSTPLQQATRGATALRRYAKYTQQVPVFQPDFLRAPQRLITYPNPAFDSSIFDASATLEFDSAELPTTAPDPDFLDVVRLHRPAFSTRAGRIRFSRLGIRRGTVTTRRGTNIGGIAHFFQDLSSIAPEELELQTLSPSILEPVSGETSFSNADSMVPTYYDPDSDLQLPSFDHSSSAHTEHSFVRPIGGSIDFSTVQPQGMHPIPTSRTHHTFVPLYPVEPWYPTILSELSSSDFIFHPSLWRKKKRFPFFLSDGIVAA</sequence>
<keyword evidence="12 15" id="KW-0238">DNA-binding</keyword>
<organism evidence="17">
    <name type="scientific">Ailuropoda melanoleuca papillomavirus 1</name>
    <dbReference type="NCBI Taxonomy" id="2016454"/>
    <lineage>
        <taxon>Viruses</taxon>
        <taxon>Monodnaviria</taxon>
        <taxon>Shotokuvirae</taxon>
        <taxon>Cossaviricota</taxon>
        <taxon>Papovaviricetes</taxon>
        <taxon>Zurhausenvirales</taxon>
        <taxon>Papillomaviridae</taxon>
        <taxon>Firstpapillomavirinae</taxon>
        <taxon>Omegapapillomavirus</taxon>
        <taxon>Omegapapillomavirus 1</taxon>
    </lineage>
</organism>
<keyword evidence="5 15" id="KW-0945">Host-virus interaction</keyword>
<comment type="caution">
    <text evidence="15">Lacks conserved residue(s) required for the propagation of feature annotation.</text>
</comment>
<dbReference type="GO" id="GO:0005198">
    <property type="term" value="F:structural molecule activity"/>
    <property type="evidence" value="ECO:0007669"/>
    <property type="project" value="UniProtKB-UniRule"/>
</dbReference>
<keyword evidence="1 15" id="KW-1163">Viral penetration into host nucleus</keyword>
<evidence type="ECO:0000256" key="6">
    <source>
        <dbReference type="ARBA" id="ARBA00022812"/>
    </source>
</evidence>
<proteinExistence type="inferred from homology"/>
<keyword evidence="11 15" id="KW-1176">Cytoplasmic inwards viral transport</keyword>
<comment type="PTM">
    <text evidence="15">Highly phosphorylated.</text>
</comment>
<keyword evidence="10" id="KW-1039">Host endosome</keyword>
<dbReference type="GO" id="GO:0046718">
    <property type="term" value="P:symbiont entry into host cell"/>
    <property type="evidence" value="ECO:0007669"/>
    <property type="project" value="UniProtKB-KW"/>
</dbReference>
<dbReference type="GO" id="GO:0043657">
    <property type="term" value="C:host cell"/>
    <property type="evidence" value="ECO:0007669"/>
    <property type="project" value="GOC"/>
</dbReference>
<evidence type="ECO:0000256" key="8">
    <source>
        <dbReference type="ARBA" id="ARBA00022921"/>
    </source>
</evidence>
<name>A0A220IGE4_9PAPI</name>
<keyword evidence="7 15" id="KW-0946">Virion</keyword>
<evidence type="ECO:0000313" key="17">
    <source>
        <dbReference type="EMBL" id="ASH99055.1"/>
    </source>
</evidence>
<keyword evidence="4 15" id="KW-1048">Host nucleus</keyword>
<evidence type="ECO:0000256" key="5">
    <source>
        <dbReference type="ARBA" id="ARBA00022581"/>
    </source>
</evidence>
<evidence type="ECO:0000256" key="3">
    <source>
        <dbReference type="ARBA" id="ARBA00022561"/>
    </source>
</evidence>
<evidence type="ECO:0000256" key="10">
    <source>
        <dbReference type="ARBA" id="ARBA00023046"/>
    </source>
</evidence>
<feature type="compositionally biased region" description="Low complexity" evidence="16">
    <location>
        <begin position="190"/>
        <end position="203"/>
    </location>
</feature>
<dbReference type="GO" id="GO:0075521">
    <property type="term" value="P:microtubule-dependent intracellular transport of viral material towards nucleus"/>
    <property type="evidence" value="ECO:0007669"/>
    <property type="project" value="UniProtKB-UniRule"/>
</dbReference>
<protein>
    <recommendedName>
        <fullName evidence="15">Minor capsid protein L2</fullName>
    </recommendedName>
</protein>
<accession>A0A220IGE4</accession>
<evidence type="ECO:0000256" key="15">
    <source>
        <dbReference type="HAMAP-Rule" id="MF_04003"/>
    </source>
</evidence>
<dbReference type="InterPro" id="IPR000784">
    <property type="entry name" value="Late_L2"/>
</dbReference>
<comment type="subcellular location">
    <subcellularLocation>
        <location evidence="15">Virion</location>
    </subcellularLocation>
    <subcellularLocation>
        <location evidence="15">Host nucleus</location>
    </subcellularLocation>
</comment>
<feature type="region of interest" description="Disordered" evidence="16">
    <location>
        <begin position="1"/>
        <end position="24"/>
    </location>
</feature>
<dbReference type="HAMAP" id="MF_04003">
    <property type="entry name" value="PPV_L2"/>
    <property type="match status" value="1"/>
</dbReference>
<comment type="subunit">
    <text evidence="15">Interacts with major capsid protein L1. Interacts with E2; this interaction inhibits E2 transcriptional activity but not the DNA replication function E2. Interacts with host HSPA8; this interaction is required for L2 nuclear translocation. Interacts with host importins KPNB2 and KPNB3. Forms a complex with importin alpha2-beta1 heterodimers via interaction with the importin alpha2 adapter. Interacts with host DYNLT1; this interaction is essential for virus intracellular transport during entry. Interacts (via C-terminus) with host retromer subunits VPS35 AND VPS29.</text>
</comment>
<evidence type="ECO:0000256" key="14">
    <source>
        <dbReference type="ARBA" id="ARBA00023296"/>
    </source>
</evidence>
<dbReference type="GO" id="GO:0042025">
    <property type="term" value="C:host cell nucleus"/>
    <property type="evidence" value="ECO:0007669"/>
    <property type="project" value="UniProtKB-SubCell"/>
</dbReference>
<dbReference type="Proteomes" id="UP000201498">
    <property type="component" value="Segment"/>
</dbReference>